<proteinExistence type="predicted"/>
<reference evidence="1 2" key="1">
    <citation type="journal article" date="2018" name="Nat. Ecol. Evol.">
        <title>Pezizomycetes genomes reveal the molecular basis of ectomycorrhizal truffle lifestyle.</title>
        <authorList>
            <person name="Murat C."/>
            <person name="Payen T."/>
            <person name="Noel B."/>
            <person name="Kuo A."/>
            <person name="Morin E."/>
            <person name="Chen J."/>
            <person name="Kohler A."/>
            <person name="Krizsan K."/>
            <person name="Balestrini R."/>
            <person name="Da Silva C."/>
            <person name="Montanini B."/>
            <person name="Hainaut M."/>
            <person name="Levati E."/>
            <person name="Barry K.W."/>
            <person name="Belfiori B."/>
            <person name="Cichocki N."/>
            <person name="Clum A."/>
            <person name="Dockter R.B."/>
            <person name="Fauchery L."/>
            <person name="Guy J."/>
            <person name="Iotti M."/>
            <person name="Le Tacon F."/>
            <person name="Lindquist E.A."/>
            <person name="Lipzen A."/>
            <person name="Malagnac F."/>
            <person name="Mello A."/>
            <person name="Molinier V."/>
            <person name="Miyauchi S."/>
            <person name="Poulain J."/>
            <person name="Riccioni C."/>
            <person name="Rubini A."/>
            <person name="Sitrit Y."/>
            <person name="Splivallo R."/>
            <person name="Traeger S."/>
            <person name="Wang M."/>
            <person name="Zifcakova L."/>
            <person name="Wipf D."/>
            <person name="Zambonelli A."/>
            <person name="Paolocci F."/>
            <person name="Nowrousian M."/>
            <person name="Ottonello S."/>
            <person name="Baldrian P."/>
            <person name="Spatafora J.W."/>
            <person name="Henrissat B."/>
            <person name="Nagy L.G."/>
            <person name="Aury J.M."/>
            <person name="Wincker P."/>
            <person name="Grigoriev I.V."/>
            <person name="Bonfante P."/>
            <person name="Martin F.M."/>
        </authorList>
    </citation>
    <scope>NUCLEOTIDE SEQUENCE [LARGE SCALE GENOMIC DNA]</scope>
    <source>
        <strain evidence="1 2">RN42</strain>
    </source>
</reference>
<gene>
    <name evidence="1" type="ORF">BJ508DRAFT_414831</name>
</gene>
<name>A0A3N4I7G3_ASCIM</name>
<protein>
    <submittedName>
        <fullName evidence="1">Uncharacterized protein</fullName>
    </submittedName>
</protein>
<organism evidence="1 2">
    <name type="scientific">Ascobolus immersus RN42</name>
    <dbReference type="NCBI Taxonomy" id="1160509"/>
    <lineage>
        <taxon>Eukaryota</taxon>
        <taxon>Fungi</taxon>
        <taxon>Dikarya</taxon>
        <taxon>Ascomycota</taxon>
        <taxon>Pezizomycotina</taxon>
        <taxon>Pezizomycetes</taxon>
        <taxon>Pezizales</taxon>
        <taxon>Ascobolaceae</taxon>
        <taxon>Ascobolus</taxon>
    </lineage>
</organism>
<accession>A0A3N4I7G3</accession>
<dbReference type="AlphaFoldDB" id="A0A3N4I7G3"/>
<dbReference type="EMBL" id="ML119680">
    <property type="protein sequence ID" value="RPA81407.1"/>
    <property type="molecule type" value="Genomic_DNA"/>
</dbReference>
<keyword evidence="2" id="KW-1185">Reference proteome</keyword>
<evidence type="ECO:0000313" key="1">
    <source>
        <dbReference type="EMBL" id="RPA81407.1"/>
    </source>
</evidence>
<sequence length="298" mass="34687">MQSPETEPDSSEAPVLAIIGRNRASERQSTEIQQNPSEAIEPMQKRAWPDEDDRDVNLWLPFLPAPPEEKLWELHARHRLKRDKNAYSHMDLIYDQLLEIFRPLQTDYDADFRKLLYEPAQQFIFPVVAREAFKQRCTHPNKWTESTKGFTSEDFPLDLVYMVFEERHKAGLLRDGQVRLVCAVLQSARDQLDAIVSKDFIGLDIRLIYRMAENALTEFFCSASFRSERLENLILKYLAEEDVNMEVVRGVTLRTASLWRHYSNLEILYASALDLGSKDERLAAYESSLLVMQKLESQ</sequence>
<dbReference type="Proteomes" id="UP000275078">
    <property type="component" value="Unassembled WGS sequence"/>
</dbReference>
<evidence type="ECO:0000313" key="2">
    <source>
        <dbReference type="Proteomes" id="UP000275078"/>
    </source>
</evidence>